<evidence type="ECO:0000256" key="2">
    <source>
        <dbReference type="ARBA" id="ARBA00023043"/>
    </source>
</evidence>
<evidence type="ECO:0000256" key="3">
    <source>
        <dbReference type="PROSITE-ProRule" id="PRU00023"/>
    </source>
</evidence>
<proteinExistence type="predicted"/>
<dbReference type="PROSITE" id="PS50088">
    <property type="entry name" value="ANK_REPEAT"/>
    <property type="match status" value="4"/>
</dbReference>
<name>A0A1X7U0K3_AMPQE</name>
<dbReference type="EnsemblMetazoa" id="Aqu2.1.21107_001">
    <property type="protein sequence ID" value="Aqu2.1.21107_001"/>
    <property type="gene ID" value="Aqu2.1.21107"/>
</dbReference>
<dbReference type="InterPro" id="IPR002110">
    <property type="entry name" value="Ankyrin_rpt"/>
</dbReference>
<dbReference type="Pfam" id="PF12796">
    <property type="entry name" value="Ank_2"/>
    <property type="match status" value="2"/>
</dbReference>
<dbReference type="PROSITE" id="PS50297">
    <property type="entry name" value="ANK_REP_REGION"/>
    <property type="match status" value="4"/>
</dbReference>
<accession>A0A1X7U0K3</accession>
<feature type="repeat" description="ANK" evidence="3">
    <location>
        <begin position="151"/>
        <end position="183"/>
    </location>
</feature>
<dbReference type="InParanoid" id="A0A1X7U0K3"/>
<feature type="repeat" description="ANK" evidence="3">
    <location>
        <begin position="41"/>
        <end position="73"/>
    </location>
</feature>
<keyword evidence="1" id="KW-0677">Repeat</keyword>
<protein>
    <submittedName>
        <fullName evidence="4">Uncharacterized protein</fullName>
    </submittedName>
</protein>
<evidence type="ECO:0000313" key="4">
    <source>
        <dbReference type="EnsemblMetazoa" id="Aqu2.1.21107_001"/>
    </source>
</evidence>
<organism evidence="4">
    <name type="scientific">Amphimedon queenslandica</name>
    <name type="common">Sponge</name>
    <dbReference type="NCBI Taxonomy" id="400682"/>
    <lineage>
        <taxon>Eukaryota</taxon>
        <taxon>Metazoa</taxon>
        <taxon>Porifera</taxon>
        <taxon>Demospongiae</taxon>
        <taxon>Heteroscleromorpha</taxon>
        <taxon>Haplosclerida</taxon>
        <taxon>Niphatidae</taxon>
        <taxon>Amphimedon</taxon>
    </lineage>
</organism>
<sequence>DSSDSNNEGDTALIVAARKGNCDVVELLLKKGADPSHSNDYGYTALIVAAEGGHYDIVQLLLNNGADLSTADNLGDTALVAAARVGHDEIVQLLSEEADPNTSVHTPILCDTETVSGQRGDTALIAVAREGNCDVVELLLKKGVDPNSYSYGNNALIVAAEEGHYDIVQLLLKNGANRSTQNIFSRETALAVAASKGYDNIVQLLSQEPPDQNITTHMASPYFFTKKDFPRKHFNLSATFLNKLLFYPDSPAGDLVFVNIESLINILRDLLVFVCDAHSEAKLLLPDQKALVCKGHLSIEILKKASKSCNKISEAFSDFDAKLLGLFEYLLIATKLPEKESFFMPALLPIKDVSDINPYPNTTPLLFYFENASPMGLFCAVIVHLLSEKKASWKVIEESNFSNYFTLQCRDLLESIIVLVEQVNCIALYCESEDDYIPAREAVEEAVDAAMLAHKLRKRRHDELQHLPDVLESNIAYQVLVESTEEIKEYFSDDFSEIASKLLQMNLITERERSVITDTNIGQNKYQRMEKLMEHVKVAVKIKESVFFLFLNIFNEKGTQPAMEFARTLMERYKDKLSDAHLESLSKRAKQYERD</sequence>
<reference evidence="4" key="1">
    <citation type="submission" date="2017-05" db="UniProtKB">
        <authorList>
            <consortium name="EnsemblMetazoa"/>
        </authorList>
    </citation>
    <scope>IDENTIFICATION</scope>
</reference>
<feature type="repeat" description="ANK" evidence="3">
    <location>
        <begin position="8"/>
        <end position="40"/>
    </location>
</feature>
<dbReference type="eggNOG" id="KOG0504">
    <property type="taxonomic scope" value="Eukaryota"/>
</dbReference>
<dbReference type="InterPro" id="IPR036770">
    <property type="entry name" value="Ankyrin_rpt-contain_sf"/>
</dbReference>
<dbReference type="AlphaFoldDB" id="A0A1X7U0K3"/>
<dbReference type="SUPFAM" id="SSF48403">
    <property type="entry name" value="Ankyrin repeat"/>
    <property type="match status" value="1"/>
</dbReference>
<dbReference type="PRINTS" id="PR01415">
    <property type="entry name" value="ANKYRIN"/>
</dbReference>
<keyword evidence="2 3" id="KW-0040">ANK repeat</keyword>
<dbReference type="Gene3D" id="1.25.40.20">
    <property type="entry name" value="Ankyrin repeat-containing domain"/>
    <property type="match status" value="2"/>
</dbReference>
<feature type="repeat" description="ANK" evidence="3">
    <location>
        <begin position="119"/>
        <end position="151"/>
    </location>
</feature>
<dbReference type="PANTHER" id="PTHR24173:SF74">
    <property type="entry name" value="ANKYRIN REPEAT DOMAIN-CONTAINING PROTEIN 16"/>
    <property type="match status" value="1"/>
</dbReference>
<dbReference type="PANTHER" id="PTHR24173">
    <property type="entry name" value="ANKYRIN REPEAT CONTAINING"/>
    <property type="match status" value="1"/>
</dbReference>
<dbReference type="SMART" id="SM00248">
    <property type="entry name" value="ANK"/>
    <property type="match status" value="6"/>
</dbReference>
<dbReference type="OrthoDB" id="194358at2759"/>
<evidence type="ECO:0000256" key="1">
    <source>
        <dbReference type="ARBA" id="ARBA00022737"/>
    </source>
</evidence>